<keyword evidence="4" id="KW-1185">Reference proteome</keyword>
<dbReference type="Pfam" id="PF12951">
    <property type="entry name" value="PATR"/>
    <property type="match status" value="2"/>
</dbReference>
<dbReference type="PANTHER" id="PTHR35037:SF3">
    <property type="entry name" value="C-TERMINAL REGION OF AIDA-LIKE PROTEIN"/>
    <property type="match status" value="1"/>
</dbReference>
<dbReference type="Gene3D" id="2.40.128.130">
    <property type="entry name" value="Autotransporter beta-domain"/>
    <property type="match status" value="1"/>
</dbReference>
<keyword evidence="1" id="KW-0732">Signal</keyword>
<evidence type="ECO:0000259" key="2">
    <source>
        <dbReference type="PROSITE" id="PS51208"/>
    </source>
</evidence>
<dbReference type="InterPro" id="IPR036691">
    <property type="entry name" value="Endo/exonu/phosph_ase_sf"/>
</dbReference>
<dbReference type="GO" id="GO:0019867">
    <property type="term" value="C:outer membrane"/>
    <property type="evidence" value="ECO:0007669"/>
    <property type="project" value="InterPro"/>
</dbReference>
<dbReference type="PANTHER" id="PTHR35037">
    <property type="entry name" value="C-TERMINAL REGION OF AIDA-LIKE PROTEIN"/>
    <property type="match status" value="1"/>
</dbReference>
<proteinExistence type="predicted"/>
<dbReference type="SUPFAM" id="SSF56219">
    <property type="entry name" value="DNase I-like"/>
    <property type="match status" value="1"/>
</dbReference>
<accession>A0A2S9IYL1</accession>
<dbReference type="NCBIfam" id="TIGR02601">
    <property type="entry name" value="autotrns_rpt"/>
    <property type="match status" value="2"/>
</dbReference>
<dbReference type="SUPFAM" id="SSF103515">
    <property type="entry name" value="Autotransporter"/>
    <property type="match status" value="1"/>
</dbReference>
<dbReference type="Gene3D" id="3.60.10.10">
    <property type="entry name" value="Endonuclease/exonuclease/phosphatase"/>
    <property type="match status" value="1"/>
</dbReference>
<dbReference type="Gene3D" id="2.160.20.20">
    <property type="match status" value="1"/>
</dbReference>
<protein>
    <recommendedName>
        <fullName evidence="2">Autotransporter domain-containing protein</fullName>
    </recommendedName>
</protein>
<dbReference type="InterPro" id="IPR051551">
    <property type="entry name" value="Autotransporter_adhesion"/>
</dbReference>
<dbReference type="InterPro" id="IPR012332">
    <property type="entry name" value="Autotransporter_pectin_lyase_C"/>
</dbReference>
<sequence>MPCNVAKVTLFNMSFNNIHRWDSVMQKQQKTNRVKAAARIGLVASAIMVLEAGTAIPAGAEAGDGTLRIISLNTWGAKSLNPTALDLYTAGKYDVITIQEYNTEYGNDLKAKLPPYLLHREGDVGLASTLPMTTGNSSGDLKTPYMKFDADGGRPVTIVATEHLNYYDDPFDHRVAEAKELNDWARSEVNPILMTGDFNAGDISERGLLEVVQQELMLTRARETGNADYKAWALQYVARNHAIGSEKYNAAEAYINKTSDTRPTDLFTDEMYPVAGNTPNTMNILKKDYQILQNPEDREKFAPHELADGSTTWPSIDEDDEAFKWPSWGRTQIDHFVASRPYAKWWQLVDEADDKYVGGVLDREVSTTPEGTALSDHEPVAHDIRWNGPRVQEIPDAGGKVRLIFDNAASGFDTAGEFKLSRNNHRTDVYLGQLSDANGTPVYRLPETVPHEAISQDQLAYLVSNAIYDRDGTAPGFLEQLKPYIPEDKMEIFNQRRAELLDNTSDGYYRTVIDNYFKAHRDEFPGKDAFTDLSWEQWGYILMDTLKTDLTFQTVTNDAAEAQENWKELWATLGLDDPATRAELSKLTGIDFENDPYAPLKLQLACGDAKHLTLQGARDLCVDDHSRFKDIIIADGKTVAIDESEALGSSDGTITLANGGIRTAGPDDEWANWTTPVTKIDKAIRLEGLGWIDVSHPTVPVEMVQAISGPGTLEKRGPGTLDLMAVNSYTGGTMVTAGALRAGVDGAFVDDTAYAVNGGVLDLNNFDLSMSSLSGKGGVVKLGSAALAVNQAVDTRFDGAIEGSGDLTKSGEGWLVLNGANSYTGGTTVNGGGLLVGDKDHAGASVAGQVDVASGATLGGAGAVGGGVTVASGGTLSPGDGIGTLSVSGDLVLKAGSTYYVDIAPEGVSDKVAVGGTATLEGGDIYIAKLAGTYMPGQRYLILTADGGITGTFGDLSQNMPFVDLGLSYDPNDVYLDIARNDVAFVNVGITRNQKAAGAAIEALGAGNEVFDAAVLQDSEADARMAFDQLSGDLHASAKTALINDGRLIRNAMNDRIRAAFNDVAAAAVPVMGFGPDAKPLAAGNDAPAMAAWGSAFGAWSETKGDGNAAALDQSTGGFVTGFDTAVAQDWRLGAMAGYSRSSFDGQGSGDSDNYHLGVYGGGRFNALSFRSGLAYSWHQVETSRSVAFPGFEDRLKADYDAGTFQAFGELGYRIDTSRVSFEPFANLAHVRVKTDGFTEKGGAAALTARGDTTDTTFTTLGLRASAPFTLGTIDAEARGTVGWQHAYGDTTPVSTLAFAGGNAFSVAGVPIAEDTALIEAGFDVKLSPRATLGLSYTGQFGSDLTQNAVDARFTINF</sequence>
<reference evidence="3 4" key="1">
    <citation type="submission" date="2018-02" db="EMBL/GenBank/DDBJ databases">
        <title>The draft genome of Phyllobacterium sp. 1N-3.</title>
        <authorList>
            <person name="Liu L."/>
            <person name="Li L."/>
            <person name="Zhang X."/>
            <person name="Wang T."/>
            <person name="Liang L."/>
        </authorList>
    </citation>
    <scope>NUCLEOTIDE SEQUENCE [LARGE SCALE GENOMIC DNA]</scope>
    <source>
        <strain evidence="3 4">1N-3</strain>
    </source>
</reference>
<dbReference type="SUPFAM" id="SSF51126">
    <property type="entry name" value="Pectin lyase-like"/>
    <property type="match status" value="1"/>
</dbReference>
<name>A0A2S9IYL1_9HYPH</name>
<dbReference type="InterPro" id="IPR005546">
    <property type="entry name" value="Autotransporte_beta"/>
</dbReference>
<comment type="caution">
    <text evidence="3">The sequence shown here is derived from an EMBL/GenBank/DDBJ whole genome shotgun (WGS) entry which is preliminary data.</text>
</comment>
<dbReference type="PROSITE" id="PS51208">
    <property type="entry name" value="AUTOTRANSPORTER"/>
    <property type="match status" value="1"/>
</dbReference>
<dbReference type="Pfam" id="PF03797">
    <property type="entry name" value="Autotransporter"/>
    <property type="match status" value="1"/>
</dbReference>
<dbReference type="NCBIfam" id="TIGR01414">
    <property type="entry name" value="autotrans_barl"/>
    <property type="match status" value="1"/>
</dbReference>
<evidence type="ECO:0000256" key="1">
    <source>
        <dbReference type="ARBA" id="ARBA00022729"/>
    </source>
</evidence>
<dbReference type="InterPro" id="IPR011050">
    <property type="entry name" value="Pectin_lyase_fold/virulence"/>
</dbReference>
<dbReference type="EMBL" id="PVBR01000001">
    <property type="protein sequence ID" value="PRD45607.1"/>
    <property type="molecule type" value="Genomic_DNA"/>
</dbReference>
<dbReference type="InterPro" id="IPR036709">
    <property type="entry name" value="Autotransporte_beta_dom_sf"/>
</dbReference>
<dbReference type="SMART" id="SM00869">
    <property type="entry name" value="Autotransporter"/>
    <property type="match status" value="1"/>
</dbReference>
<organism evidence="3 4">
    <name type="scientific">Phyllobacterium phragmitis</name>
    <dbReference type="NCBI Taxonomy" id="2670329"/>
    <lineage>
        <taxon>Bacteria</taxon>
        <taxon>Pseudomonadati</taxon>
        <taxon>Pseudomonadota</taxon>
        <taxon>Alphaproteobacteria</taxon>
        <taxon>Hyphomicrobiales</taxon>
        <taxon>Phyllobacteriaceae</taxon>
        <taxon>Phyllobacterium</taxon>
    </lineage>
</organism>
<dbReference type="InterPro" id="IPR006315">
    <property type="entry name" value="OM_autotransptr_brl_dom"/>
</dbReference>
<dbReference type="Proteomes" id="UP000239434">
    <property type="component" value="Unassembled WGS sequence"/>
</dbReference>
<feature type="domain" description="Autotransporter" evidence="2">
    <location>
        <begin position="1085"/>
        <end position="1358"/>
    </location>
</feature>
<evidence type="ECO:0000313" key="4">
    <source>
        <dbReference type="Proteomes" id="UP000239434"/>
    </source>
</evidence>
<gene>
    <name evidence="3" type="ORF">C5748_00040</name>
</gene>
<evidence type="ECO:0000313" key="3">
    <source>
        <dbReference type="EMBL" id="PRD45607.1"/>
    </source>
</evidence>
<dbReference type="InterPro" id="IPR013425">
    <property type="entry name" value="Autotrns_rpt"/>
</dbReference>